<sequence length="273" mass="29616">MAEDADERAKSPVPAVTRAAALLDLVSSEPDHLSLTDLAERLALAKSSVHALTGTMVGDGLLQRTSRQTFIVGPRVMRWATSFSERSDVATEFARIWDDGTVRLQGATITLSMREGNDVVYIGARNSENTPWFNFRVGMRLPMAFTATGHAFMSRMSDAEIRYLFRAGLPDPLTRSSPRRLAEVLDLVAQTRERGYSLDLEYVSDGMVCFGAPVLGAANKVVAGIAVSLPAAERSAETDQRVVTTLIRMARTISERLGAVLEGQTGTDLAAKP</sequence>
<dbReference type="Pfam" id="PF09339">
    <property type="entry name" value="HTH_IclR"/>
    <property type="match status" value="1"/>
</dbReference>
<evidence type="ECO:0000313" key="7">
    <source>
        <dbReference type="Proteomes" id="UP000297972"/>
    </source>
</evidence>
<gene>
    <name evidence="6" type="ORF">E4L95_22710</name>
</gene>
<evidence type="ECO:0000259" key="4">
    <source>
        <dbReference type="PROSITE" id="PS51077"/>
    </source>
</evidence>
<keyword evidence="3" id="KW-0804">Transcription</keyword>
<dbReference type="InterPro" id="IPR036388">
    <property type="entry name" value="WH-like_DNA-bd_sf"/>
</dbReference>
<name>A0A4Z1C5H2_9RHOB</name>
<dbReference type="InterPro" id="IPR005471">
    <property type="entry name" value="Tscrpt_reg_IclR_N"/>
</dbReference>
<evidence type="ECO:0000256" key="1">
    <source>
        <dbReference type="ARBA" id="ARBA00023015"/>
    </source>
</evidence>
<dbReference type="PROSITE" id="PS51077">
    <property type="entry name" value="HTH_ICLR"/>
    <property type="match status" value="1"/>
</dbReference>
<dbReference type="InterPro" id="IPR014757">
    <property type="entry name" value="Tscrpt_reg_IclR_C"/>
</dbReference>
<protein>
    <submittedName>
        <fullName evidence="6">IclR family transcriptional regulator</fullName>
    </submittedName>
</protein>
<dbReference type="InterPro" id="IPR029016">
    <property type="entry name" value="GAF-like_dom_sf"/>
</dbReference>
<feature type="domain" description="IclR-ED" evidence="5">
    <location>
        <begin position="75"/>
        <end position="259"/>
    </location>
</feature>
<dbReference type="Gene3D" id="3.30.450.40">
    <property type="match status" value="1"/>
</dbReference>
<keyword evidence="2" id="KW-0238">DNA-binding</keyword>
<dbReference type="SUPFAM" id="SSF46785">
    <property type="entry name" value="Winged helix' DNA-binding domain"/>
    <property type="match status" value="1"/>
</dbReference>
<feature type="domain" description="HTH iclR-type" evidence="4">
    <location>
        <begin position="13"/>
        <end position="74"/>
    </location>
</feature>
<dbReference type="Gene3D" id="1.10.10.10">
    <property type="entry name" value="Winged helix-like DNA-binding domain superfamily/Winged helix DNA-binding domain"/>
    <property type="match status" value="1"/>
</dbReference>
<proteinExistence type="predicted"/>
<accession>A0A4Z1C5H2</accession>
<reference evidence="6 7" key="1">
    <citation type="submission" date="2019-03" db="EMBL/GenBank/DDBJ databases">
        <authorList>
            <person name="Li J."/>
        </authorList>
    </citation>
    <scope>NUCLEOTIDE SEQUENCE [LARGE SCALE GENOMIC DNA]</scope>
    <source>
        <strain evidence="6 7">3058</strain>
    </source>
</reference>
<dbReference type="AlphaFoldDB" id="A0A4Z1C5H2"/>
<dbReference type="EMBL" id="SRPG01000518">
    <property type="protein sequence ID" value="TGN37548.1"/>
    <property type="molecule type" value="Genomic_DNA"/>
</dbReference>
<dbReference type="PROSITE" id="PS51078">
    <property type="entry name" value="ICLR_ED"/>
    <property type="match status" value="1"/>
</dbReference>
<dbReference type="PANTHER" id="PTHR30136:SF35">
    <property type="entry name" value="HTH-TYPE TRANSCRIPTIONAL REGULATOR RV1719"/>
    <property type="match status" value="1"/>
</dbReference>
<keyword evidence="7" id="KW-1185">Reference proteome</keyword>
<dbReference type="SUPFAM" id="SSF55781">
    <property type="entry name" value="GAF domain-like"/>
    <property type="match status" value="1"/>
</dbReference>
<organism evidence="6 7">
    <name type="scientific">Paracoccus liaowanqingii</name>
    <dbReference type="NCBI Taxonomy" id="2560053"/>
    <lineage>
        <taxon>Bacteria</taxon>
        <taxon>Pseudomonadati</taxon>
        <taxon>Pseudomonadota</taxon>
        <taxon>Alphaproteobacteria</taxon>
        <taxon>Rhodobacterales</taxon>
        <taxon>Paracoccaceae</taxon>
        <taxon>Paracoccus</taxon>
    </lineage>
</organism>
<dbReference type="Proteomes" id="UP000297972">
    <property type="component" value="Unassembled WGS sequence"/>
</dbReference>
<keyword evidence="1" id="KW-0805">Transcription regulation</keyword>
<dbReference type="GO" id="GO:0003700">
    <property type="term" value="F:DNA-binding transcription factor activity"/>
    <property type="evidence" value="ECO:0007669"/>
    <property type="project" value="TreeGrafter"/>
</dbReference>
<dbReference type="GO" id="GO:0045892">
    <property type="term" value="P:negative regulation of DNA-templated transcription"/>
    <property type="evidence" value="ECO:0007669"/>
    <property type="project" value="TreeGrafter"/>
</dbReference>
<evidence type="ECO:0000259" key="5">
    <source>
        <dbReference type="PROSITE" id="PS51078"/>
    </source>
</evidence>
<dbReference type="OrthoDB" id="6057486at2"/>
<dbReference type="PANTHER" id="PTHR30136">
    <property type="entry name" value="HELIX-TURN-HELIX TRANSCRIPTIONAL REGULATOR, ICLR FAMILY"/>
    <property type="match status" value="1"/>
</dbReference>
<dbReference type="InterPro" id="IPR036390">
    <property type="entry name" value="WH_DNA-bd_sf"/>
</dbReference>
<evidence type="ECO:0000256" key="2">
    <source>
        <dbReference type="ARBA" id="ARBA00023125"/>
    </source>
</evidence>
<evidence type="ECO:0000256" key="3">
    <source>
        <dbReference type="ARBA" id="ARBA00023163"/>
    </source>
</evidence>
<dbReference type="RefSeq" id="WP_135819433.1">
    <property type="nucleotide sequence ID" value="NZ_SRPG01000518.1"/>
</dbReference>
<dbReference type="InterPro" id="IPR050707">
    <property type="entry name" value="HTH_MetabolicPath_Reg"/>
</dbReference>
<evidence type="ECO:0000313" key="6">
    <source>
        <dbReference type="EMBL" id="TGN37548.1"/>
    </source>
</evidence>
<dbReference type="Pfam" id="PF01614">
    <property type="entry name" value="IclR_C"/>
    <property type="match status" value="1"/>
</dbReference>
<dbReference type="GO" id="GO:0003677">
    <property type="term" value="F:DNA binding"/>
    <property type="evidence" value="ECO:0007669"/>
    <property type="project" value="UniProtKB-KW"/>
</dbReference>
<comment type="caution">
    <text evidence="6">The sequence shown here is derived from an EMBL/GenBank/DDBJ whole genome shotgun (WGS) entry which is preliminary data.</text>
</comment>
<dbReference type="SMART" id="SM00346">
    <property type="entry name" value="HTH_ICLR"/>
    <property type="match status" value="1"/>
</dbReference>